<dbReference type="PANTHER" id="PTHR47303">
    <property type="match status" value="1"/>
</dbReference>
<dbReference type="SUPFAM" id="SSF48403">
    <property type="entry name" value="Ankyrin repeat"/>
    <property type="match status" value="1"/>
</dbReference>
<reference evidence="3" key="1">
    <citation type="submission" date="2019-03" db="UniProtKB">
        <authorList>
            <consortium name="Ensembl"/>
        </authorList>
    </citation>
    <scope>IDENTIFICATION</scope>
</reference>
<dbReference type="InterPro" id="IPR036770">
    <property type="entry name" value="Ankyrin_rpt-contain_sf"/>
</dbReference>
<gene>
    <name evidence="3" type="primary">NFKBIB</name>
</gene>
<protein>
    <submittedName>
        <fullName evidence="3">NFKB inhibitor beta</fullName>
    </submittedName>
</protein>
<proteinExistence type="predicted"/>
<evidence type="ECO:0000256" key="2">
    <source>
        <dbReference type="SAM" id="MobiDB-lite"/>
    </source>
</evidence>
<dbReference type="GeneTree" id="ENSGT00940000161595"/>
<accession>A0A452UZ46</accession>
<evidence type="ECO:0000313" key="3">
    <source>
        <dbReference type="Ensembl" id="ENSUMAP00000026412"/>
    </source>
</evidence>
<feature type="compositionally biased region" description="Basic and acidic residues" evidence="2">
    <location>
        <begin position="349"/>
        <end position="360"/>
    </location>
</feature>
<dbReference type="Ensembl" id="ENSUMAT00000031262.1">
    <property type="protein sequence ID" value="ENSUMAP00000026412.1"/>
    <property type="gene ID" value="ENSUMAG00000019224.1"/>
</dbReference>
<dbReference type="Gene3D" id="1.25.40.20">
    <property type="entry name" value="Ankyrin repeat-containing domain"/>
    <property type="match status" value="1"/>
</dbReference>
<keyword evidence="1" id="KW-0040">ANK repeat</keyword>
<dbReference type="AlphaFoldDB" id="A0A452UZ46"/>
<dbReference type="PANTHER" id="PTHR47303:SF1">
    <property type="entry name" value="NF-KAPPA-B INHIBITOR BETA"/>
    <property type="match status" value="1"/>
</dbReference>
<dbReference type="InterPro" id="IPR002110">
    <property type="entry name" value="Ankyrin_rpt"/>
</dbReference>
<organism evidence="3">
    <name type="scientific">Ursus maritimus</name>
    <name type="common">Polar bear</name>
    <name type="synonym">Thalarctos maritimus</name>
    <dbReference type="NCBI Taxonomy" id="29073"/>
    <lineage>
        <taxon>Eukaryota</taxon>
        <taxon>Metazoa</taxon>
        <taxon>Chordata</taxon>
        <taxon>Craniata</taxon>
        <taxon>Vertebrata</taxon>
        <taxon>Euteleostomi</taxon>
        <taxon>Mammalia</taxon>
        <taxon>Eutheria</taxon>
        <taxon>Laurasiatheria</taxon>
        <taxon>Carnivora</taxon>
        <taxon>Caniformia</taxon>
        <taxon>Ursidae</taxon>
        <taxon>Ursus</taxon>
    </lineage>
</organism>
<evidence type="ECO:0000256" key="1">
    <source>
        <dbReference type="PROSITE-ProRule" id="PRU00023"/>
    </source>
</evidence>
<sequence>MAGVACLGKASEADEWCDSGLGSLGPDAAAPGGPGLGAELGPGLSWAPLVFGYVTEDGDTALHLAVIHQHEPFLDFLLGFAAGTEYLDLQNDLGQVSHPRASTGLGAGFSVQPLIPALCSCRQPFTWQPSWGRPPQWRSCTRRVPGCMWRSVGATQRCTWPAARGHTPALVCYSSPVPGAPGEPPTPTSLRALTAPLTPTTHLLPCTPNLTRRRKMKRVRRIGSCSWRLKTTRVRLPSHCAGPGLPAEREHWALGSVLLTQDPAHWKIILRLQGPRHWEGLPLRPQITETRSCGLQDPDHMGAHLGPRPVTHRPRSTKIPLLGPGSPAGRHSSPGPHPFSPTTGPSVPRTREVKAQVPRD</sequence>
<dbReference type="PROSITE" id="PS50088">
    <property type="entry name" value="ANK_REPEAT"/>
    <property type="match status" value="1"/>
</dbReference>
<name>A0A452UZ46_URSMA</name>
<feature type="repeat" description="ANK" evidence="1">
    <location>
        <begin position="57"/>
        <end position="89"/>
    </location>
</feature>
<dbReference type="GO" id="GO:0071222">
    <property type="term" value="P:cellular response to lipopolysaccharide"/>
    <property type="evidence" value="ECO:0007669"/>
    <property type="project" value="TreeGrafter"/>
</dbReference>
<feature type="region of interest" description="Disordered" evidence="2">
    <location>
        <begin position="291"/>
        <end position="360"/>
    </location>
</feature>